<dbReference type="RefSeq" id="WP_084660751.1">
    <property type="nucleotide sequence ID" value="NZ_FWWY01000001.1"/>
</dbReference>
<accession>A0A1W1W751</accession>
<dbReference type="EMBL" id="FWWY01000001">
    <property type="protein sequence ID" value="SMC02022.1"/>
    <property type="molecule type" value="Genomic_DNA"/>
</dbReference>
<name>A0A1W1W751_SULTA</name>
<evidence type="ECO:0000313" key="1">
    <source>
        <dbReference type="EMBL" id="SMC02022.1"/>
    </source>
</evidence>
<dbReference type="OrthoDB" id="2087766at2"/>
<organism evidence="1 2">
    <name type="scientific">Sulfobacillus thermosulfidooxidans (strain DSM 9293 / VKM B-1269 / AT-1)</name>
    <dbReference type="NCBI Taxonomy" id="929705"/>
    <lineage>
        <taxon>Bacteria</taxon>
        <taxon>Bacillati</taxon>
        <taxon>Bacillota</taxon>
        <taxon>Clostridia</taxon>
        <taxon>Eubacteriales</taxon>
        <taxon>Clostridiales Family XVII. Incertae Sedis</taxon>
        <taxon>Sulfobacillus</taxon>
    </lineage>
</organism>
<gene>
    <name evidence="1" type="ORF">SAMN00768000_0231</name>
</gene>
<dbReference type="AlphaFoldDB" id="A0A1W1W751"/>
<sequence length="93" mass="10119">MIPTEWPWTVETAWGRAMPQAESADGVIFPDLPITPQGATVTIRITRHHSAWIWELVQTAWVGTGYATPKAALVAACQQITQTFGTPCLVVGD</sequence>
<proteinExistence type="predicted"/>
<dbReference type="Proteomes" id="UP000192660">
    <property type="component" value="Unassembled WGS sequence"/>
</dbReference>
<evidence type="ECO:0000313" key="2">
    <source>
        <dbReference type="Proteomes" id="UP000192660"/>
    </source>
</evidence>
<keyword evidence="2" id="KW-1185">Reference proteome</keyword>
<reference evidence="2" key="1">
    <citation type="submission" date="2017-04" db="EMBL/GenBank/DDBJ databases">
        <authorList>
            <person name="Varghese N."/>
            <person name="Submissions S."/>
        </authorList>
    </citation>
    <scope>NUCLEOTIDE SEQUENCE [LARGE SCALE GENOMIC DNA]</scope>
    <source>
        <strain evidence="2">DSM 9293</strain>
    </source>
</reference>
<protein>
    <submittedName>
        <fullName evidence="1">Uncharacterized protein</fullName>
    </submittedName>
</protein>